<evidence type="ECO:0000313" key="2">
    <source>
        <dbReference type="Proteomes" id="UP000598271"/>
    </source>
</evidence>
<reference evidence="1 2" key="1">
    <citation type="journal article" date="2014" name="Int. J. Syst. Evol. Microbiol.">
        <title>Complete genome sequence of Corynebacterium casei LMG S-19264T (=DSM 44701T), isolated from a smear-ripened cheese.</title>
        <authorList>
            <consortium name="US DOE Joint Genome Institute (JGI-PGF)"/>
            <person name="Walter F."/>
            <person name="Albersmeier A."/>
            <person name="Kalinowski J."/>
            <person name="Ruckert C."/>
        </authorList>
    </citation>
    <scope>NUCLEOTIDE SEQUENCE [LARGE SCALE GENOMIC DNA]</scope>
    <source>
        <strain evidence="1 2">KCTC 12866</strain>
    </source>
</reference>
<gene>
    <name evidence="1" type="ORF">GCM10007390_31530</name>
</gene>
<dbReference type="Proteomes" id="UP000598271">
    <property type="component" value="Unassembled WGS sequence"/>
</dbReference>
<protein>
    <submittedName>
        <fullName evidence="1">Uncharacterized protein</fullName>
    </submittedName>
</protein>
<keyword evidence="2" id="KW-1185">Reference proteome</keyword>
<name>A0A8J3GAN8_9BACT</name>
<evidence type="ECO:0000313" key="1">
    <source>
        <dbReference type="EMBL" id="GHB75482.1"/>
    </source>
</evidence>
<sequence>MQKGGLGLKIGTEFYYRNRPGSQTIQNVAAGYYHHPQVQSGWFVNTSVGYRKFVGGFFVDALVGGGALLLRPVAPSYTCDESTGTYRKASAAQFKFMPTLQTGIGYRLPNRALFFARYELFGEMPFRSVVLPHQAISAGTQLHLPK</sequence>
<dbReference type="AlphaFoldDB" id="A0A8J3GAN8"/>
<organism evidence="1 2">
    <name type="scientific">Persicitalea jodogahamensis</name>
    <dbReference type="NCBI Taxonomy" id="402147"/>
    <lineage>
        <taxon>Bacteria</taxon>
        <taxon>Pseudomonadati</taxon>
        <taxon>Bacteroidota</taxon>
        <taxon>Cytophagia</taxon>
        <taxon>Cytophagales</taxon>
        <taxon>Spirosomataceae</taxon>
        <taxon>Persicitalea</taxon>
    </lineage>
</organism>
<accession>A0A8J3GAN8</accession>
<proteinExistence type="predicted"/>
<dbReference type="EMBL" id="BMXF01000003">
    <property type="protein sequence ID" value="GHB75482.1"/>
    <property type="molecule type" value="Genomic_DNA"/>
</dbReference>
<comment type="caution">
    <text evidence="1">The sequence shown here is derived from an EMBL/GenBank/DDBJ whole genome shotgun (WGS) entry which is preliminary data.</text>
</comment>